<reference evidence="1" key="1">
    <citation type="submission" date="2018-05" db="EMBL/GenBank/DDBJ databases">
        <authorList>
            <person name="Lanie J.A."/>
            <person name="Ng W.-L."/>
            <person name="Kazmierczak K.M."/>
            <person name="Andrzejewski T.M."/>
            <person name="Davidsen T.M."/>
            <person name="Wayne K.J."/>
            <person name="Tettelin H."/>
            <person name="Glass J.I."/>
            <person name="Rusch D."/>
            <person name="Podicherti R."/>
            <person name="Tsui H.-C.T."/>
            <person name="Winkler M.E."/>
        </authorList>
    </citation>
    <scope>NUCLEOTIDE SEQUENCE</scope>
</reference>
<sequence>MKRNLFHAQEILFSLVSYQPKDDQTGK</sequence>
<evidence type="ECO:0000313" key="1">
    <source>
        <dbReference type="EMBL" id="SVB83087.1"/>
    </source>
</evidence>
<accession>A0A382H839</accession>
<dbReference type="EMBL" id="UINC01059552">
    <property type="protein sequence ID" value="SVB83087.1"/>
    <property type="molecule type" value="Genomic_DNA"/>
</dbReference>
<dbReference type="AlphaFoldDB" id="A0A382H839"/>
<name>A0A382H839_9ZZZZ</name>
<protein>
    <submittedName>
        <fullName evidence="1">Uncharacterized protein</fullName>
    </submittedName>
</protein>
<organism evidence="1">
    <name type="scientific">marine metagenome</name>
    <dbReference type="NCBI Taxonomy" id="408172"/>
    <lineage>
        <taxon>unclassified sequences</taxon>
        <taxon>metagenomes</taxon>
        <taxon>ecological metagenomes</taxon>
    </lineage>
</organism>
<proteinExistence type="predicted"/>
<gene>
    <name evidence="1" type="ORF">METZ01_LOCUS235941</name>
</gene>